<protein>
    <submittedName>
        <fullName evidence="1">Uncharacterized protein</fullName>
    </submittedName>
</protein>
<organism evidence="1">
    <name type="scientific">marine metagenome</name>
    <dbReference type="NCBI Taxonomy" id="408172"/>
    <lineage>
        <taxon>unclassified sequences</taxon>
        <taxon>metagenomes</taxon>
        <taxon>ecological metagenomes</taxon>
    </lineage>
</organism>
<dbReference type="AlphaFoldDB" id="A0A383CQD3"/>
<accession>A0A383CQD3</accession>
<dbReference type="EMBL" id="UINC01210395">
    <property type="protein sequence ID" value="SVE33838.1"/>
    <property type="molecule type" value="Genomic_DNA"/>
</dbReference>
<sequence>MQYLAVIRNTDTFDLHREDLIKDAIQLAVMLYRSNDFPSKTKQTKGL</sequence>
<reference evidence="1" key="1">
    <citation type="submission" date="2018-05" db="EMBL/GenBank/DDBJ databases">
        <authorList>
            <person name="Lanie J.A."/>
            <person name="Ng W.-L."/>
            <person name="Kazmierczak K.M."/>
            <person name="Andrzejewski T.M."/>
            <person name="Davidsen T.M."/>
            <person name="Wayne K.J."/>
            <person name="Tettelin H."/>
            <person name="Glass J.I."/>
            <person name="Rusch D."/>
            <person name="Podicherti R."/>
            <person name="Tsui H.-C.T."/>
            <person name="Winkler M.E."/>
        </authorList>
    </citation>
    <scope>NUCLEOTIDE SEQUENCE</scope>
</reference>
<name>A0A383CQD3_9ZZZZ</name>
<proteinExistence type="predicted"/>
<evidence type="ECO:0000313" key="1">
    <source>
        <dbReference type="EMBL" id="SVE33838.1"/>
    </source>
</evidence>
<gene>
    <name evidence="1" type="ORF">METZ01_LOCUS486692</name>
</gene>